<keyword evidence="6 7" id="KW-0472">Membrane</keyword>
<feature type="transmembrane region" description="Helical" evidence="7">
    <location>
        <begin position="34"/>
        <end position="50"/>
    </location>
</feature>
<sequence length="292" mass="32249">MLSLLAATAATSEPIQWAELGLRPYLFEIGSFQLRYYSLAYLFGILFAYWHLSKMIKSPGAPMAQRHADDLFFYCTLGVIIGGRLGYAVFYRPDLLTSVELFKLWGGGMSFHGGVIGVLLAITWVAWRGGLNWLRICDYIAVNVPLAYMLGRIANFINGELYGRPVEGDLPWAMVFPGGGDIARHPSQLYQAGLEGLLLGILLIALFWKTRARYRAGLLVGLFTVGMGVGRFVNEFFREPDAHLANRVVETGLSQGQWLSIPMIAVGVIVLVYSLLRQPVGGAKSEPKPQTT</sequence>
<evidence type="ECO:0000256" key="2">
    <source>
        <dbReference type="ARBA" id="ARBA00022475"/>
    </source>
</evidence>
<comment type="function">
    <text evidence="7">Catalyzes the transfer of the diacylglyceryl group from phosphatidylglycerol to the sulfhydryl group of the N-terminal cysteine of a prolipoprotein, the first step in the formation of mature lipoproteins.</text>
</comment>
<dbReference type="HAMAP" id="MF_01147">
    <property type="entry name" value="Lgt"/>
    <property type="match status" value="1"/>
</dbReference>
<reference evidence="8 9" key="1">
    <citation type="submission" date="2021-08" db="EMBL/GenBank/DDBJ databases">
        <title>Comparative Genomics Analysis of the Genus Qipengyuania Reveals Extensive Genetic Diversity and Metabolic Versatility, Including the Description of Fifteen Novel Species.</title>
        <authorList>
            <person name="Liu Y."/>
        </authorList>
    </citation>
    <scope>NUCLEOTIDE SEQUENCE [LARGE SCALE GENOMIC DNA]</scope>
    <source>
        <strain evidence="8 9">1NDH1</strain>
    </source>
</reference>
<keyword evidence="3 7" id="KW-0808">Transferase</keyword>
<dbReference type="Pfam" id="PF01790">
    <property type="entry name" value="LGT"/>
    <property type="match status" value="1"/>
</dbReference>
<evidence type="ECO:0000256" key="7">
    <source>
        <dbReference type="HAMAP-Rule" id="MF_01147"/>
    </source>
</evidence>
<organism evidence="8 9">
    <name type="scientific">Qipengyuania gelatinilytica</name>
    <dbReference type="NCBI Taxonomy" id="2867231"/>
    <lineage>
        <taxon>Bacteria</taxon>
        <taxon>Pseudomonadati</taxon>
        <taxon>Pseudomonadota</taxon>
        <taxon>Alphaproteobacteria</taxon>
        <taxon>Sphingomonadales</taxon>
        <taxon>Erythrobacteraceae</taxon>
        <taxon>Qipengyuania</taxon>
    </lineage>
</organism>
<dbReference type="EMBL" id="CP081294">
    <property type="protein sequence ID" value="QZD93894.1"/>
    <property type="molecule type" value="Genomic_DNA"/>
</dbReference>
<dbReference type="PANTHER" id="PTHR30589">
    <property type="entry name" value="PROLIPOPROTEIN DIACYLGLYCERYL TRANSFERASE"/>
    <property type="match status" value="1"/>
</dbReference>
<comment type="similarity">
    <text evidence="1 7">Belongs to the Lgt family.</text>
</comment>
<evidence type="ECO:0000256" key="6">
    <source>
        <dbReference type="ARBA" id="ARBA00023136"/>
    </source>
</evidence>
<feature type="transmembrane region" description="Helical" evidence="7">
    <location>
        <begin position="189"/>
        <end position="208"/>
    </location>
</feature>
<evidence type="ECO:0000313" key="8">
    <source>
        <dbReference type="EMBL" id="QZD93894.1"/>
    </source>
</evidence>
<feature type="binding site" evidence="7">
    <location>
        <position position="152"/>
    </location>
    <ligand>
        <name>a 1,2-diacyl-sn-glycero-3-phospho-(1'-sn-glycerol)</name>
        <dbReference type="ChEBI" id="CHEBI:64716"/>
    </ligand>
</feature>
<evidence type="ECO:0000256" key="4">
    <source>
        <dbReference type="ARBA" id="ARBA00022692"/>
    </source>
</evidence>
<accession>A0ABX8ZYB9</accession>
<feature type="transmembrane region" description="Helical" evidence="7">
    <location>
        <begin position="217"/>
        <end position="237"/>
    </location>
</feature>
<evidence type="ECO:0000256" key="1">
    <source>
        <dbReference type="ARBA" id="ARBA00007150"/>
    </source>
</evidence>
<keyword evidence="2 7" id="KW-1003">Cell membrane</keyword>
<dbReference type="Proteomes" id="UP000824321">
    <property type="component" value="Chromosome"/>
</dbReference>
<feature type="transmembrane region" description="Helical" evidence="7">
    <location>
        <begin position="139"/>
        <end position="157"/>
    </location>
</feature>
<dbReference type="RefSeq" id="WP_221429660.1">
    <property type="nucleotide sequence ID" value="NZ_CP081294.1"/>
</dbReference>
<dbReference type="PANTHER" id="PTHR30589:SF0">
    <property type="entry name" value="PHOSPHATIDYLGLYCEROL--PROLIPOPROTEIN DIACYLGLYCERYL TRANSFERASE"/>
    <property type="match status" value="1"/>
</dbReference>
<evidence type="ECO:0000256" key="5">
    <source>
        <dbReference type="ARBA" id="ARBA00022989"/>
    </source>
</evidence>
<keyword evidence="5 7" id="KW-1133">Transmembrane helix</keyword>
<evidence type="ECO:0000256" key="3">
    <source>
        <dbReference type="ARBA" id="ARBA00022679"/>
    </source>
</evidence>
<dbReference type="NCBIfam" id="TIGR00544">
    <property type="entry name" value="lgt"/>
    <property type="match status" value="1"/>
</dbReference>
<name>A0ABX8ZYB9_9SPHN</name>
<dbReference type="InterPro" id="IPR001640">
    <property type="entry name" value="Lgt"/>
</dbReference>
<keyword evidence="9" id="KW-1185">Reference proteome</keyword>
<protein>
    <recommendedName>
        <fullName evidence="7">Phosphatidylglycerol--prolipoprotein diacylglyceryl transferase</fullName>
        <ecNumber evidence="7">2.5.1.145</ecNumber>
    </recommendedName>
</protein>
<gene>
    <name evidence="7 8" type="primary">lgt</name>
    <name evidence="8" type="ORF">K3136_07135</name>
</gene>
<evidence type="ECO:0000313" key="9">
    <source>
        <dbReference type="Proteomes" id="UP000824321"/>
    </source>
</evidence>
<comment type="pathway">
    <text evidence="7">Protein modification; lipoprotein biosynthesis (diacylglyceryl transfer).</text>
</comment>
<comment type="subcellular location">
    <subcellularLocation>
        <location evidence="7">Cell membrane</location>
        <topology evidence="7">Multi-pass membrane protein</topology>
    </subcellularLocation>
</comment>
<comment type="catalytic activity">
    <reaction evidence="7">
        <text>L-cysteinyl-[prolipoprotein] + a 1,2-diacyl-sn-glycero-3-phospho-(1'-sn-glycerol) = an S-1,2-diacyl-sn-glyceryl-L-cysteinyl-[prolipoprotein] + sn-glycerol 1-phosphate + H(+)</text>
        <dbReference type="Rhea" id="RHEA:56712"/>
        <dbReference type="Rhea" id="RHEA-COMP:14679"/>
        <dbReference type="Rhea" id="RHEA-COMP:14680"/>
        <dbReference type="ChEBI" id="CHEBI:15378"/>
        <dbReference type="ChEBI" id="CHEBI:29950"/>
        <dbReference type="ChEBI" id="CHEBI:57685"/>
        <dbReference type="ChEBI" id="CHEBI:64716"/>
        <dbReference type="ChEBI" id="CHEBI:140658"/>
        <dbReference type="EC" id="2.5.1.145"/>
    </reaction>
</comment>
<keyword evidence="4 7" id="KW-0812">Transmembrane</keyword>
<proteinExistence type="inferred from homology"/>
<dbReference type="EC" id="2.5.1.145" evidence="7"/>
<feature type="transmembrane region" description="Helical" evidence="7">
    <location>
        <begin position="71"/>
        <end position="90"/>
    </location>
</feature>
<feature type="transmembrane region" description="Helical" evidence="7">
    <location>
        <begin position="110"/>
        <end position="127"/>
    </location>
</feature>
<feature type="transmembrane region" description="Helical" evidence="7">
    <location>
        <begin position="257"/>
        <end position="276"/>
    </location>
</feature>
<dbReference type="GO" id="GO:0008961">
    <property type="term" value="F:phosphatidylglycerol-prolipoprotein diacylglyceryl transferase activity"/>
    <property type="evidence" value="ECO:0007669"/>
    <property type="project" value="UniProtKB-EC"/>
</dbReference>
<dbReference type="PROSITE" id="PS01311">
    <property type="entry name" value="LGT"/>
    <property type="match status" value="1"/>
</dbReference>